<feature type="domain" description="Cupin type-2" evidence="1">
    <location>
        <begin position="40"/>
        <end position="98"/>
    </location>
</feature>
<dbReference type="AlphaFoldDB" id="A0A0P9DY98"/>
<evidence type="ECO:0000313" key="3">
    <source>
        <dbReference type="Proteomes" id="UP000050509"/>
    </source>
</evidence>
<name>A0A0P9DY98_9CHLR</name>
<proteinExistence type="predicted"/>
<dbReference type="EMBL" id="LJCR01000007">
    <property type="protein sequence ID" value="KPV54923.1"/>
    <property type="molecule type" value="Genomic_DNA"/>
</dbReference>
<evidence type="ECO:0000259" key="1">
    <source>
        <dbReference type="Pfam" id="PF07883"/>
    </source>
</evidence>
<keyword evidence="3" id="KW-1185">Reference proteome</keyword>
<evidence type="ECO:0000313" key="2">
    <source>
        <dbReference type="EMBL" id="KPV54923.1"/>
    </source>
</evidence>
<dbReference type="Gene3D" id="2.60.120.10">
    <property type="entry name" value="Jelly Rolls"/>
    <property type="match status" value="1"/>
</dbReference>
<gene>
    <name evidence="2" type="ORF">SE17_00820</name>
</gene>
<dbReference type="Pfam" id="PF07883">
    <property type="entry name" value="Cupin_2"/>
    <property type="match status" value="1"/>
</dbReference>
<dbReference type="InterPro" id="IPR011051">
    <property type="entry name" value="RmlC_Cupin_sf"/>
</dbReference>
<organism evidence="2 3">
    <name type="scientific">Kouleothrix aurantiaca</name>
    <dbReference type="NCBI Taxonomy" id="186479"/>
    <lineage>
        <taxon>Bacteria</taxon>
        <taxon>Bacillati</taxon>
        <taxon>Chloroflexota</taxon>
        <taxon>Chloroflexia</taxon>
        <taxon>Chloroflexales</taxon>
        <taxon>Roseiflexineae</taxon>
        <taxon>Roseiflexaceae</taxon>
        <taxon>Kouleothrix</taxon>
    </lineage>
</organism>
<accession>A0A0P9DY98</accession>
<reference evidence="2 3" key="1">
    <citation type="submission" date="2015-09" db="EMBL/GenBank/DDBJ databases">
        <title>Draft genome sequence of Kouleothrix aurantiaca JCM 19913.</title>
        <authorList>
            <person name="Hemp J."/>
        </authorList>
    </citation>
    <scope>NUCLEOTIDE SEQUENCE [LARGE SCALE GENOMIC DNA]</scope>
    <source>
        <strain evidence="2 3">COM-B</strain>
    </source>
</reference>
<dbReference type="PANTHER" id="PTHR40112:SF1">
    <property type="entry name" value="H2HPP ISOMERASE"/>
    <property type="match status" value="1"/>
</dbReference>
<dbReference type="InterPro" id="IPR014710">
    <property type="entry name" value="RmlC-like_jellyroll"/>
</dbReference>
<dbReference type="PANTHER" id="PTHR40112">
    <property type="entry name" value="H2HPP ISOMERASE"/>
    <property type="match status" value="1"/>
</dbReference>
<dbReference type="InterPro" id="IPR013096">
    <property type="entry name" value="Cupin_2"/>
</dbReference>
<dbReference type="SUPFAM" id="SSF51182">
    <property type="entry name" value="RmlC-like cupins"/>
    <property type="match status" value="1"/>
</dbReference>
<dbReference type="InterPro" id="IPR052535">
    <property type="entry name" value="Bacilysin_H2HPP_isomerase"/>
</dbReference>
<dbReference type="Proteomes" id="UP000050509">
    <property type="component" value="Unassembled WGS sequence"/>
</dbReference>
<protein>
    <submittedName>
        <fullName evidence="2">Cupin</fullName>
    </submittedName>
</protein>
<comment type="caution">
    <text evidence="2">The sequence shown here is derived from an EMBL/GenBank/DDBJ whole genome shotgun (WGS) entry which is preliminary data.</text>
</comment>
<sequence length="116" mass="13250">MPQTTDEAVRYYTSAELQLREDVPGAFVWAVCLERTMLTYFEVQAHSRFESHQHESEQITLVLEGELFFETGGQVIAVKAGEVIALPSNVPHAVFTREHAVRAVDAWSPVREDYRR</sequence>